<organism evidence="2 3">
    <name type="scientific">Ginsengibacter hankyongi</name>
    <dbReference type="NCBI Taxonomy" id="2607284"/>
    <lineage>
        <taxon>Bacteria</taxon>
        <taxon>Pseudomonadati</taxon>
        <taxon>Bacteroidota</taxon>
        <taxon>Chitinophagia</taxon>
        <taxon>Chitinophagales</taxon>
        <taxon>Chitinophagaceae</taxon>
        <taxon>Ginsengibacter</taxon>
    </lineage>
</organism>
<dbReference type="Pfam" id="PF00248">
    <property type="entry name" value="Aldo_ket_red"/>
    <property type="match status" value="1"/>
</dbReference>
<evidence type="ECO:0000313" key="2">
    <source>
        <dbReference type="EMBL" id="KAA9037757.1"/>
    </source>
</evidence>
<reference evidence="2 3" key="1">
    <citation type="submission" date="2019-09" db="EMBL/GenBank/DDBJ databases">
        <title>Draft genome sequence of Ginsengibacter sp. BR5-29.</title>
        <authorList>
            <person name="Im W.-T."/>
        </authorList>
    </citation>
    <scope>NUCLEOTIDE SEQUENCE [LARGE SCALE GENOMIC DNA]</scope>
    <source>
        <strain evidence="2 3">BR5-29</strain>
    </source>
</reference>
<keyword evidence="3" id="KW-1185">Reference proteome</keyword>
<dbReference type="Gene3D" id="3.20.20.100">
    <property type="entry name" value="NADP-dependent oxidoreductase domain"/>
    <property type="match status" value="1"/>
</dbReference>
<evidence type="ECO:0000259" key="1">
    <source>
        <dbReference type="Pfam" id="PF00248"/>
    </source>
</evidence>
<evidence type="ECO:0000313" key="3">
    <source>
        <dbReference type="Proteomes" id="UP000326903"/>
    </source>
</evidence>
<comment type="caution">
    <text evidence="2">The sequence shown here is derived from an EMBL/GenBank/DDBJ whole genome shotgun (WGS) entry which is preliminary data.</text>
</comment>
<dbReference type="SUPFAM" id="SSF51430">
    <property type="entry name" value="NAD(P)-linked oxidoreductase"/>
    <property type="match status" value="1"/>
</dbReference>
<dbReference type="EMBL" id="VYQF01000005">
    <property type="protein sequence ID" value="KAA9037757.1"/>
    <property type="molecule type" value="Genomic_DNA"/>
</dbReference>
<name>A0A5J5IDC0_9BACT</name>
<protein>
    <recommendedName>
        <fullName evidence="1">NADP-dependent oxidoreductase domain-containing protein</fullName>
    </recommendedName>
</protein>
<dbReference type="RefSeq" id="WP_150415991.1">
    <property type="nucleotide sequence ID" value="NZ_VYQF01000005.1"/>
</dbReference>
<dbReference type="Proteomes" id="UP000326903">
    <property type="component" value="Unassembled WGS sequence"/>
</dbReference>
<feature type="domain" description="NADP-dependent oxidoreductase" evidence="1">
    <location>
        <begin position="7"/>
        <end position="59"/>
    </location>
</feature>
<dbReference type="InterPro" id="IPR036812">
    <property type="entry name" value="NAD(P)_OxRdtase_dom_sf"/>
</dbReference>
<proteinExistence type="predicted"/>
<dbReference type="AlphaFoldDB" id="A0A5J5IDC0"/>
<accession>A0A5J5IDC0</accession>
<gene>
    <name evidence="2" type="ORF">FW778_16850</name>
</gene>
<sequence>MLLYFTTGLGGGRGEIDRKESIKSILMALENGITCIDTALAYRDAESFVGIALNQREGQKPSVNNVGGNSNIYNPATDKWGIEGKDVRHTSFSNYLPCTFGIQNFQSDHNVFSNKIKNELTDSSKYFQLE</sequence>
<dbReference type="InterPro" id="IPR023210">
    <property type="entry name" value="NADP_OxRdtase_dom"/>
</dbReference>